<evidence type="ECO:0000256" key="1">
    <source>
        <dbReference type="SAM" id="Phobius"/>
    </source>
</evidence>
<keyword evidence="1" id="KW-1133">Transmembrane helix</keyword>
<reference evidence="2" key="1">
    <citation type="submission" date="2019-10" db="EMBL/GenBank/DDBJ databases">
        <title>Description of Paenibacillus glebae sp. nov.</title>
        <authorList>
            <person name="Carlier A."/>
            <person name="Qi S."/>
        </authorList>
    </citation>
    <scope>NUCLEOTIDE SEQUENCE</scope>
    <source>
        <strain evidence="2">LMG 31456</strain>
    </source>
</reference>
<proteinExistence type="predicted"/>
<feature type="transmembrane region" description="Helical" evidence="1">
    <location>
        <begin position="6"/>
        <end position="23"/>
    </location>
</feature>
<keyword evidence="3" id="KW-1185">Reference proteome</keyword>
<protein>
    <submittedName>
        <fullName evidence="2">Uncharacterized protein</fullName>
    </submittedName>
</protein>
<dbReference type="Proteomes" id="UP000641588">
    <property type="component" value="Unassembled WGS sequence"/>
</dbReference>
<keyword evidence="1" id="KW-0812">Transmembrane</keyword>
<dbReference type="AlphaFoldDB" id="A0A972GYR7"/>
<dbReference type="EMBL" id="WHOD01000101">
    <property type="protein sequence ID" value="NOU96648.1"/>
    <property type="molecule type" value="Genomic_DNA"/>
</dbReference>
<accession>A0A972GYR7</accession>
<keyword evidence="1" id="KW-0472">Membrane</keyword>
<sequence length="70" mass="7933">MTTYVQSGVVVVFLIGVGWLFILRSKSDQKGNMNSRLSRWIGYSLIVMALFLIVVGVLQYFAWESHGRGH</sequence>
<gene>
    <name evidence="2" type="ORF">GC093_26010</name>
</gene>
<name>A0A972GYR7_9BACL</name>
<feature type="transmembrane region" description="Helical" evidence="1">
    <location>
        <begin position="43"/>
        <end position="63"/>
    </location>
</feature>
<evidence type="ECO:0000313" key="2">
    <source>
        <dbReference type="EMBL" id="NOU96648.1"/>
    </source>
</evidence>
<evidence type="ECO:0000313" key="3">
    <source>
        <dbReference type="Proteomes" id="UP000641588"/>
    </source>
</evidence>
<comment type="caution">
    <text evidence="2">The sequence shown here is derived from an EMBL/GenBank/DDBJ whole genome shotgun (WGS) entry which is preliminary data.</text>
</comment>
<dbReference type="RefSeq" id="WP_171654887.1">
    <property type="nucleotide sequence ID" value="NZ_WHOD01000101.1"/>
</dbReference>
<organism evidence="2 3">
    <name type="scientific">Paenibacillus foliorum</name>
    <dbReference type="NCBI Taxonomy" id="2654974"/>
    <lineage>
        <taxon>Bacteria</taxon>
        <taxon>Bacillati</taxon>
        <taxon>Bacillota</taxon>
        <taxon>Bacilli</taxon>
        <taxon>Bacillales</taxon>
        <taxon>Paenibacillaceae</taxon>
        <taxon>Paenibacillus</taxon>
    </lineage>
</organism>